<gene>
    <name evidence="1" type="ORF">PsorP6_016285</name>
</gene>
<accession>A0ACC0VML1</accession>
<reference evidence="1 2" key="1">
    <citation type="journal article" date="2022" name="bioRxiv">
        <title>The genome of the oomycete Peronosclerospora sorghi, a cosmopolitan pathogen of maize and sorghum, is inflated with dispersed pseudogenes.</title>
        <authorList>
            <person name="Fletcher K."/>
            <person name="Martin F."/>
            <person name="Isakeit T."/>
            <person name="Cavanaugh K."/>
            <person name="Magill C."/>
            <person name="Michelmore R."/>
        </authorList>
    </citation>
    <scope>NUCLEOTIDE SEQUENCE [LARGE SCALE GENOMIC DNA]</scope>
    <source>
        <strain evidence="1">P6</strain>
    </source>
</reference>
<dbReference type="EMBL" id="CM047587">
    <property type="protein sequence ID" value="KAI9907174.1"/>
    <property type="molecule type" value="Genomic_DNA"/>
</dbReference>
<evidence type="ECO:0000313" key="2">
    <source>
        <dbReference type="Proteomes" id="UP001163321"/>
    </source>
</evidence>
<name>A0ACC0VML1_9STRA</name>
<proteinExistence type="predicted"/>
<protein>
    <submittedName>
        <fullName evidence="1">Uncharacterized protein</fullName>
    </submittedName>
</protein>
<keyword evidence="2" id="KW-1185">Reference proteome</keyword>
<sequence length="89" mass="10499">MVLRYWMFSIKCDAAGNIQRYKARLVAQGFRHMYVLIFGRLSSLNWARAFLALCCSRGYVIRQLDVETDFLNGNRKENVYMCPHQIVFN</sequence>
<comment type="caution">
    <text evidence="1">The sequence shown here is derived from an EMBL/GenBank/DDBJ whole genome shotgun (WGS) entry which is preliminary data.</text>
</comment>
<evidence type="ECO:0000313" key="1">
    <source>
        <dbReference type="EMBL" id="KAI9907174.1"/>
    </source>
</evidence>
<organism evidence="1 2">
    <name type="scientific">Peronosclerospora sorghi</name>
    <dbReference type="NCBI Taxonomy" id="230839"/>
    <lineage>
        <taxon>Eukaryota</taxon>
        <taxon>Sar</taxon>
        <taxon>Stramenopiles</taxon>
        <taxon>Oomycota</taxon>
        <taxon>Peronosporomycetes</taxon>
        <taxon>Peronosporales</taxon>
        <taxon>Peronosporaceae</taxon>
        <taxon>Peronosclerospora</taxon>
    </lineage>
</organism>
<dbReference type="Proteomes" id="UP001163321">
    <property type="component" value="Chromosome 8"/>
</dbReference>